<accession>A0A516Q6K9</accession>
<dbReference type="GO" id="GO:0016874">
    <property type="term" value="F:ligase activity"/>
    <property type="evidence" value="ECO:0007669"/>
    <property type="project" value="UniProtKB-KW"/>
</dbReference>
<dbReference type="AlphaFoldDB" id="A0A516Q6K9"/>
<dbReference type="Proteomes" id="UP000319263">
    <property type="component" value="Chromosome"/>
</dbReference>
<gene>
    <name evidence="2" type="ORF">FOE78_21925</name>
</gene>
<dbReference type="InterPro" id="IPR052171">
    <property type="entry name" value="NHEJ_LigD"/>
</dbReference>
<name>A0A516Q6K9_9ACTN</name>
<keyword evidence="2" id="KW-0436">Ligase</keyword>
<feature type="domain" description="DNA ligase D polymerase" evidence="1">
    <location>
        <begin position="29"/>
        <end position="279"/>
    </location>
</feature>
<organism evidence="2 3">
    <name type="scientific">Microlunatus elymi</name>
    <dbReference type="NCBI Taxonomy" id="2596828"/>
    <lineage>
        <taxon>Bacteria</taxon>
        <taxon>Bacillati</taxon>
        <taxon>Actinomycetota</taxon>
        <taxon>Actinomycetes</taxon>
        <taxon>Propionibacteriales</taxon>
        <taxon>Propionibacteriaceae</taxon>
        <taxon>Microlunatus</taxon>
    </lineage>
</organism>
<dbReference type="InterPro" id="IPR014145">
    <property type="entry name" value="LigD_pol_dom"/>
</dbReference>
<dbReference type="EMBL" id="CP041692">
    <property type="protein sequence ID" value="QDP99015.1"/>
    <property type="molecule type" value="Genomic_DNA"/>
</dbReference>
<dbReference type="Pfam" id="PF21686">
    <property type="entry name" value="LigD_Prim-Pol"/>
    <property type="match status" value="1"/>
</dbReference>
<evidence type="ECO:0000313" key="3">
    <source>
        <dbReference type="Proteomes" id="UP000319263"/>
    </source>
</evidence>
<protein>
    <submittedName>
        <fullName evidence="2">ATP-dependent DNA ligase</fullName>
    </submittedName>
</protein>
<sequence length="318" mass="34726">MAGRKVDEVRDGVELTHLDQPMLDGSGQTKREFVDYLDRVSGLLLPGLAHRALSVIRVRPGQPPFMQKNLPDYAPEWIPRVDQWSEASRRTVHYPVCEDRRTLLWLANQRAVEFHPALLDLAGRQSMLIIDLDPPEGADFDAVSKVAGAVREVLEALELQAALKTSGSKGIHILVPVDLDHGVDDVAAATRAIAQRTATHDPDNATVAYVKDQRGGKVFVDSTRAGGATVAAAFSPRARPGLPVSYPLTWAELADVRPADFTIGTVPALLDADEVTDPWRGTMPPPQRLPAELIAEGHRIPIARVAAMHEGKRRRARG</sequence>
<dbReference type="Gene3D" id="3.90.920.10">
    <property type="entry name" value="DNA primase, PRIM domain"/>
    <property type="match status" value="1"/>
</dbReference>
<dbReference type="PANTHER" id="PTHR42705">
    <property type="entry name" value="BIFUNCTIONAL NON-HOMOLOGOUS END JOINING PROTEIN LIGD"/>
    <property type="match status" value="1"/>
</dbReference>
<dbReference type="KEGG" id="mik:FOE78_21925"/>
<evidence type="ECO:0000313" key="2">
    <source>
        <dbReference type="EMBL" id="QDP99015.1"/>
    </source>
</evidence>
<dbReference type="OrthoDB" id="4296267at2"/>
<dbReference type="PANTHER" id="PTHR42705:SF2">
    <property type="entry name" value="BIFUNCTIONAL NON-HOMOLOGOUS END JOINING PROTEIN LIGD"/>
    <property type="match status" value="1"/>
</dbReference>
<reference evidence="2 3" key="1">
    <citation type="submission" date="2019-07" db="EMBL/GenBank/DDBJ databases">
        <title>Microlunatus dokdonensis sp. nov. isolated from the rhizospheric soil of the wild plant Elymus tsukushiensis.</title>
        <authorList>
            <person name="Ghim S.-Y."/>
            <person name="Hwang Y.-J."/>
            <person name="Son J.-S."/>
            <person name="Shin J.-H."/>
        </authorList>
    </citation>
    <scope>NUCLEOTIDE SEQUENCE [LARGE SCALE GENOMIC DNA]</scope>
    <source>
        <strain evidence="2 3">KUDC0627</strain>
    </source>
</reference>
<proteinExistence type="predicted"/>
<keyword evidence="3" id="KW-1185">Reference proteome</keyword>
<evidence type="ECO:0000259" key="1">
    <source>
        <dbReference type="Pfam" id="PF21686"/>
    </source>
</evidence>